<evidence type="ECO:0000259" key="1">
    <source>
        <dbReference type="Pfam" id="PF09343"/>
    </source>
</evidence>
<dbReference type="AlphaFoldDB" id="A0A2P7RU21"/>
<evidence type="ECO:0000313" key="3">
    <source>
        <dbReference type="Proteomes" id="UP000241229"/>
    </source>
</evidence>
<dbReference type="NCBIfam" id="TIGR02217">
    <property type="entry name" value="chp_TIGR02217"/>
    <property type="match status" value="1"/>
</dbReference>
<dbReference type="RefSeq" id="WP_106774924.1">
    <property type="nucleotide sequence ID" value="NZ_PXYK01000032.1"/>
</dbReference>
<organism evidence="2 3">
    <name type="scientific">Kumtagia ephedrae</name>
    <dbReference type="NCBI Taxonomy" id="2116701"/>
    <lineage>
        <taxon>Bacteria</taxon>
        <taxon>Pseudomonadati</taxon>
        <taxon>Pseudomonadota</taxon>
        <taxon>Alphaproteobacteria</taxon>
        <taxon>Hyphomicrobiales</taxon>
        <taxon>Phyllobacteriaceae</taxon>
        <taxon>Kumtagia</taxon>
    </lineage>
</organism>
<name>A0A2P7RU21_9HYPH</name>
<dbReference type="Pfam" id="PF09343">
    <property type="entry name" value="DUF2460"/>
    <property type="match status" value="1"/>
</dbReference>
<keyword evidence="3" id="KW-1185">Reference proteome</keyword>
<evidence type="ECO:0000313" key="2">
    <source>
        <dbReference type="EMBL" id="PSJ53696.1"/>
    </source>
</evidence>
<feature type="domain" description="DUF2460" evidence="1">
    <location>
        <begin position="8"/>
        <end position="214"/>
    </location>
</feature>
<gene>
    <name evidence="2" type="ORF">C7I84_24910</name>
</gene>
<reference evidence="2 3" key="1">
    <citation type="submission" date="2018-03" db="EMBL/GenBank/DDBJ databases">
        <title>The draft genome of Mesorhizobium sp. 6GN-30.</title>
        <authorList>
            <person name="Liu L."/>
            <person name="Li L."/>
            <person name="Wang T."/>
            <person name="Zhang X."/>
            <person name="Liang L."/>
        </authorList>
    </citation>
    <scope>NUCLEOTIDE SEQUENCE [LARGE SCALE GENOMIC DNA]</scope>
    <source>
        <strain evidence="2 3">6GN30</strain>
    </source>
</reference>
<comment type="caution">
    <text evidence="2">The sequence shown here is derived from an EMBL/GenBank/DDBJ whole genome shotgun (WGS) entry which is preliminary data.</text>
</comment>
<accession>A0A2P7RU21</accession>
<dbReference type="OrthoDB" id="1685145at2"/>
<dbReference type="Proteomes" id="UP000241229">
    <property type="component" value="Unassembled WGS sequence"/>
</dbReference>
<proteinExistence type="predicted"/>
<dbReference type="EMBL" id="PXYK01000032">
    <property type="protein sequence ID" value="PSJ53696.1"/>
    <property type="molecule type" value="Genomic_DNA"/>
</dbReference>
<dbReference type="InterPro" id="IPR011740">
    <property type="entry name" value="DUF2460"/>
</dbReference>
<protein>
    <submittedName>
        <fullName evidence="2">TIGR02217 family protein</fullName>
    </submittedName>
</protein>
<sequence length="216" mass="23205">MTELSAFHDVRFPVAVSFGATGGPERRNEIVALTSGREKRNARFAQSRHHYDAGTGVRSLADLYDIVAFFEARRGSLHGFRFRDPFDMKSCRADQAPSDADQVLGTGDGGRARFALVKRYGDGAGSYVRPIRKPVVETLRVAVAGSPPAAPGDYGFDEATGDIVFAPAAVPGAGEVVTAGYEFDVPVRFDTDRLEVGISAFKAGRIPSIPLVEVQL</sequence>